<evidence type="ECO:0000256" key="2">
    <source>
        <dbReference type="SAM" id="Phobius"/>
    </source>
</evidence>
<evidence type="ECO:0000256" key="3">
    <source>
        <dbReference type="SAM" id="SignalP"/>
    </source>
</evidence>
<feature type="signal peptide" evidence="3">
    <location>
        <begin position="1"/>
        <end position="19"/>
    </location>
</feature>
<proteinExistence type="predicted"/>
<feature type="region of interest" description="Disordered" evidence="1">
    <location>
        <begin position="28"/>
        <end position="86"/>
    </location>
</feature>
<feature type="compositionally biased region" description="Polar residues" evidence="1">
    <location>
        <begin position="40"/>
        <end position="60"/>
    </location>
</feature>
<gene>
    <name evidence="4" type="ORF">MSPICULIGERA_LOCUS11570</name>
</gene>
<keyword evidence="2" id="KW-1133">Transmembrane helix</keyword>
<protein>
    <submittedName>
        <fullName evidence="4">Uncharacterized protein</fullName>
    </submittedName>
</protein>
<comment type="caution">
    <text evidence="4">The sequence shown here is derived from an EMBL/GenBank/DDBJ whole genome shotgun (WGS) entry which is preliminary data.</text>
</comment>
<dbReference type="Proteomes" id="UP001177023">
    <property type="component" value="Unassembled WGS sequence"/>
</dbReference>
<evidence type="ECO:0000313" key="4">
    <source>
        <dbReference type="EMBL" id="CAJ0573202.1"/>
    </source>
</evidence>
<evidence type="ECO:0000256" key="1">
    <source>
        <dbReference type="SAM" id="MobiDB-lite"/>
    </source>
</evidence>
<feature type="non-terminal residue" evidence="4">
    <location>
        <position position="141"/>
    </location>
</feature>
<accession>A0AA36CQ40</accession>
<keyword evidence="2" id="KW-0472">Membrane</keyword>
<keyword evidence="2" id="KW-0812">Transmembrane</keyword>
<feature type="transmembrane region" description="Helical" evidence="2">
    <location>
        <begin position="97"/>
        <end position="121"/>
    </location>
</feature>
<organism evidence="4 5">
    <name type="scientific">Mesorhabditis spiculigera</name>
    <dbReference type="NCBI Taxonomy" id="96644"/>
    <lineage>
        <taxon>Eukaryota</taxon>
        <taxon>Metazoa</taxon>
        <taxon>Ecdysozoa</taxon>
        <taxon>Nematoda</taxon>
        <taxon>Chromadorea</taxon>
        <taxon>Rhabditida</taxon>
        <taxon>Rhabditina</taxon>
        <taxon>Rhabditomorpha</taxon>
        <taxon>Rhabditoidea</taxon>
        <taxon>Rhabditidae</taxon>
        <taxon>Mesorhabditinae</taxon>
        <taxon>Mesorhabditis</taxon>
    </lineage>
</organism>
<reference evidence="4" key="1">
    <citation type="submission" date="2023-06" db="EMBL/GenBank/DDBJ databases">
        <authorList>
            <person name="Delattre M."/>
        </authorList>
    </citation>
    <scope>NUCLEOTIDE SEQUENCE</scope>
    <source>
        <strain evidence="4">AF72</strain>
    </source>
</reference>
<dbReference type="EMBL" id="CATQJA010002615">
    <property type="protein sequence ID" value="CAJ0573202.1"/>
    <property type="molecule type" value="Genomic_DNA"/>
</dbReference>
<name>A0AA36CQ40_9BILA</name>
<sequence>MLLFNLVVLLLFIPALLLAQDGAPVDYSERMDTGEPESSHPPTNATTSNSTMGFNATTKAATVMHEKPTPTADALPAHSEGQKRKDRVPIEPYGAAWVAHVLQIWAVSTLPTIIFCVWRLIARIRDPERQRPMPKQSHLLK</sequence>
<dbReference type="AlphaFoldDB" id="A0AA36CQ40"/>
<evidence type="ECO:0000313" key="5">
    <source>
        <dbReference type="Proteomes" id="UP001177023"/>
    </source>
</evidence>
<keyword evidence="3" id="KW-0732">Signal</keyword>
<keyword evidence="5" id="KW-1185">Reference proteome</keyword>
<feature type="chain" id="PRO_5041298584" evidence="3">
    <location>
        <begin position="20"/>
        <end position="141"/>
    </location>
</feature>